<organism evidence="7 8">
    <name type="scientific">Dactylosporangium salmoneum</name>
    <dbReference type="NCBI Taxonomy" id="53361"/>
    <lineage>
        <taxon>Bacteria</taxon>
        <taxon>Bacillati</taxon>
        <taxon>Actinomycetota</taxon>
        <taxon>Actinomycetes</taxon>
        <taxon>Micromonosporales</taxon>
        <taxon>Micromonosporaceae</taxon>
        <taxon>Dactylosporangium</taxon>
    </lineage>
</organism>
<protein>
    <submittedName>
        <fullName evidence="7">RDD family protein</fullName>
    </submittedName>
</protein>
<keyword evidence="8" id="KW-1185">Reference proteome</keyword>
<accession>A0ABN3G6U1</accession>
<dbReference type="EMBL" id="BAAARV010000024">
    <property type="protein sequence ID" value="GAA2344762.1"/>
    <property type="molecule type" value="Genomic_DNA"/>
</dbReference>
<dbReference type="PANTHER" id="PTHR38480:SF1">
    <property type="entry name" value="SLR0254 PROTEIN"/>
    <property type="match status" value="1"/>
</dbReference>
<feature type="transmembrane region" description="Helical" evidence="5">
    <location>
        <begin position="107"/>
        <end position="126"/>
    </location>
</feature>
<dbReference type="PANTHER" id="PTHR38480">
    <property type="entry name" value="SLR0254 PROTEIN"/>
    <property type="match status" value="1"/>
</dbReference>
<dbReference type="Proteomes" id="UP001501444">
    <property type="component" value="Unassembled WGS sequence"/>
</dbReference>
<evidence type="ECO:0000259" key="6">
    <source>
        <dbReference type="Pfam" id="PF06271"/>
    </source>
</evidence>
<comment type="subcellular location">
    <subcellularLocation>
        <location evidence="1">Membrane</location>
        <topology evidence="1">Multi-pass membrane protein</topology>
    </subcellularLocation>
</comment>
<evidence type="ECO:0000313" key="8">
    <source>
        <dbReference type="Proteomes" id="UP001501444"/>
    </source>
</evidence>
<reference evidence="7 8" key="1">
    <citation type="journal article" date="2019" name="Int. J. Syst. Evol. Microbiol.">
        <title>The Global Catalogue of Microorganisms (GCM) 10K type strain sequencing project: providing services to taxonomists for standard genome sequencing and annotation.</title>
        <authorList>
            <consortium name="The Broad Institute Genomics Platform"/>
            <consortium name="The Broad Institute Genome Sequencing Center for Infectious Disease"/>
            <person name="Wu L."/>
            <person name="Ma J."/>
        </authorList>
    </citation>
    <scope>NUCLEOTIDE SEQUENCE [LARGE SCALE GENOMIC DNA]</scope>
    <source>
        <strain evidence="7 8">JCM 3272</strain>
    </source>
</reference>
<feature type="domain" description="RDD" evidence="6">
    <location>
        <begin position="14"/>
        <end position="138"/>
    </location>
</feature>
<evidence type="ECO:0000256" key="3">
    <source>
        <dbReference type="ARBA" id="ARBA00022989"/>
    </source>
</evidence>
<feature type="transmembrane region" description="Helical" evidence="5">
    <location>
        <begin position="52"/>
        <end position="70"/>
    </location>
</feature>
<proteinExistence type="predicted"/>
<dbReference type="Pfam" id="PF06271">
    <property type="entry name" value="RDD"/>
    <property type="match status" value="1"/>
</dbReference>
<evidence type="ECO:0000256" key="1">
    <source>
        <dbReference type="ARBA" id="ARBA00004141"/>
    </source>
</evidence>
<evidence type="ECO:0000256" key="5">
    <source>
        <dbReference type="SAM" id="Phobius"/>
    </source>
</evidence>
<gene>
    <name evidence="7" type="ORF">GCM10010170_030450</name>
</gene>
<name>A0ABN3G6U1_9ACTN</name>
<feature type="transmembrane region" description="Helical" evidence="5">
    <location>
        <begin position="20"/>
        <end position="40"/>
    </location>
</feature>
<evidence type="ECO:0000256" key="2">
    <source>
        <dbReference type="ARBA" id="ARBA00022692"/>
    </source>
</evidence>
<keyword evidence="4 5" id="KW-0472">Membrane</keyword>
<keyword evidence="2 5" id="KW-0812">Transmembrane</keyword>
<dbReference type="RefSeq" id="WP_344613012.1">
    <property type="nucleotide sequence ID" value="NZ_BAAARV010000024.1"/>
</dbReference>
<evidence type="ECO:0000256" key="4">
    <source>
        <dbReference type="ARBA" id="ARBA00023136"/>
    </source>
</evidence>
<dbReference type="InterPro" id="IPR010432">
    <property type="entry name" value="RDD"/>
</dbReference>
<evidence type="ECO:0000313" key="7">
    <source>
        <dbReference type="EMBL" id="GAA2344762.1"/>
    </source>
</evidence>
<keyword evidence="3 5" id="KW-1133">Transmembrane helix</keyword>
<comment type="caution">
    <text evidence="7">The sequence shown here is derived from an EMBL/GenBank/DDBJ whole genome shotgun (WGS) entry which is preliminary data.</text>
</comment>
<sequence length="145" mass="15335">MTYPSLSADVHVTGRRVVATIIDAVLLGCLGGIVARVAGVETTASGFSSTRLSSGGSLAWFVLVVLYYVLLEGLFGRTVGKLVTGIRVVDEVTGAAPGIGKAIIRTLLRIIDGLFAYLVGYIVVLSSRRRRRLGDMAARTLVVRA</sequence>